<proteinExistence type="predicted"/>
<protein>
    <submittedName>
        <fullName evidence="2">Uncharacterized protein</fullName>
    </submittedName>
</protein>
<gene>
    <name evidence="2" type="ORF">KVA01_09020</name>
</gene>
<dbReference type="AlphaFoldDB" id="A0A4Y4D643"/>
<feature type="region of interest" description="Disordered" evidence="1">
    <location>
        <begin position="1"/>
        <end position="95"/>
    </location>
</feature>
<evidence type="ECO:0000256" key="1">
    <source>
        <dbReference type="SAM" id="MobiDB-lite"/>
    </source>
</evidence>
<evidence type="ECO:0000313" key="2">
    <source>
        <dbReference type="EMBL" id="GEC98747.1"/>
    </source>
</evidence>
<dbReference type="Proteomes" id="UP000315730">
    <property type="component" value="Unassembled WGS sequence"/>
</dbReference>
<reference evidence="2 3" key="1">
    <citation type="submission" date="2019-06" db="EMBL/GenBank/DDBJ databases">
        <title>Whole genome shotgun sequence of Kocuria varians NBRC 15358.</title>
        <authorList>
            <person name="Hosoyama A."/>
            <person name="Uohara A."/>
            <person name="Ohji S."/>
            <person name="Ichikawa N."/>
        </authorList>
    </citation>
    <scope>NUCLEOTIDE SEQUENCE [LARGE SCALE GENOMIC DNA]</scope>
    <source>
        <strain evidence="2 3">NBRC 15358</strain>
    </source>
</reference>
<comment type="caution">
    <text evidence="2">The sequence shown here is derived from an EMBL/GenBank/DDBJ whole genome shotgun (WGS) entry which is preliminary data.</text>
</comment>
<feature type="compositionally biased region" description="Gly residues" evidence="1">
    <location>
        <begin position="67"/>
        <end position="85"/>
    </location>
</feature>
<dbReference type="EMBL" id="BJNW01000006">
    <property type="protein sequence ID" value="GEC98747.1"/>
    <property type="molecule type" value="Genomic_DNA"/>
</dbReference>
<sequence>MTVQHGHVRGLPQLPDQPLQHGLRGRAQLQPGRVAEPDQPGTERVAAVGQLAHVSQRDQRAQQPVDGGQGQLGPGGELTEGGLAAGRGDDAEQVEDPLHGLHPARALAVSHACALSTCSLDVDALPRTGCPLENGVTAAVPVARVRLGSVV</sequence>
<name>A0A4Y4D643_KOCVA</name>
<evidence type="ECO:0000313" key="3">
    <source>
        <dbReference type="Proteomes" id="UP000315730"/>
    </source>
</evidence>
<organism evidence="2 3">
    <name type="scientific">Kocuria varians</name>
    <name type="common">Micrococcus varians</name>
    <dbReference type="NCBI Taxonomy" id="1272"/>
    <lineage>
        <taxon>Bacteria</taxon>
        <taxon>Bacillati</taxon>
        <taxon>Actinomycetota</taxon>
        <taxon>Actinomycetes</taxon>
        <taxon>Micrococcales</taxon>
        <taxon>Micrococcaceae</taxon>
        <taxon>Kocuria</taxon>
    </lineage>
</organism>
<keyword evidence="3" id="KW-1185">Reference proteome</keyword>
<accession>A0A4Y4D643</accession>